<dbReference type="Gene3D" id="1.10.3300.10">
    <property type="entry name" value="Jann2411-like domain"/>
    <property type="match status" value="1"/>
</dbReference>
<dbReference type="PANTHER" id="PTHR35525:SF3">
    <property type="entry name" value="BLL6575 PROTEIN"/>
    <property type="match status" value="1"/>
</dbReference>
<dbReference type="Pfam" id="PF11706">
    <property type="entry name" value="zf-CGNR"/>
    <property type="match status" value="1"/>
</dbReference>
<sequence length="229" mass="25622">MNRPSVPALFIADAPALDFLNSIAAPVDIEIDWIDSGEALLTWLGQASLVPEPVLESFRKRASPGELDAVAEQARSLREWFREFVTRHKGKPLTPEALADIEPLRRLLERDDTYAEIVAHDHGEGPVFALEPRRRWRSPESLLLPVAQTLARLICDEDFSHVRACEGPQCTMLFADHTHGHSRRWCSMALCGNRAKVAAHRKRQKETSQNPVCDPLQNPSPVNATTRGP</sequence>
<dbReference type="InterPro" id="IPR010852">
    <property type="entry name" value="ABATE"/>
</dbReference>
<dbReference type="SUPFAM" id="SSF160904">
    <property type="entry name" value="Jann2411-like"/>
    <property type="match status" value="1"/>
</dbReference>
<keyword evidence="4" id="KW-1185">Reference proteome</keyword>
<feature type="compositionally biased region" description="Polar residues" evidence="1">
    <location>
        <begin position="207"/>
        <end position="229"/>
    </location>
</feature>
<gene>
    <name evidence="3" type="ORF">KZJ38_32940</name>
</gene>
<dbReference type="Pfam" id="PF07336">
    <property type="entry name" value="ABATE"/>
    <property type="match status" value="1"/>
</dbReference>
<feature type="region of interest" description="Disordered" evidence="1">
    <location>
        <begin position="200"/>
        <end position="229"/>
    </location>
</feature>
<dbReference type="InterPro" id="IPR023286">
    <property type="entry name" value="ABATE_dom_sf"/>
</dbReference>
<accession>A0ABX8UU10</accession>
<dbReference type="RefSeq" id="WP_219801211.1">
    <property type="nucleotide sequence ID" value="NZ_CP080096.1"/>
</dbReference>
<protein>
    <submittedName>
        <fullName evidence="3">CGNR zinc finger domain-containing protein</fullName>
    </submittedName>
</protein>
<proteinExistence type="predicted"/>
<dbReference type="EMBL" id="CP080096">
    <property type="protein sequence ID" value="QYD71782.1"/>
    <property type="molecule type" value="Genomic_DNA"/>
</dbReference>
<evidence type="ECO:0000313" key="4">
    <source>
        <dbReference type="Proteomes" id="UP000826462"/>
    </source>
</evidence>
<evidence type="ECO:0000259" key="2">
    <source>
        <dbReference type="Pfam" id="PF11706"/>
    </source>
</evidence>
<evidence type="ECO:0000256" key="1">
    <source>
        <dbReference type="SAM" id="MobiDB-lite"/>
    </source>
</evidence>
<feature type="domain" description="Zinc finger CGNR" evidence="2">
    <location>
        <begin position="162"/>
        <end position="204"/>
    </location>
</feature>
<evidence type="ECO:0000313" key="3">
    <source>
        <dbReference type="EMBL" id="QYD71782.1"/>
    </source>
</evidence>
<name>A0ABX8UU10_9BURK</name>
<dbReference type="PANTHER" id="PTHR35525">
    <property type="entry name" value="BLL6575 PROTEIN"/>
    <property type="match status" value="1"/>
</dbReference>
<reference evidence="3 4" key="1">
    <citation type="submission" date="2021-07" db="EMBL/GenBank/DDBJ databases">
        <title>Paraburkholderia edwinii protects Aspergillus sp. from phenazines by acting as a toxin sponge.</title>
        <authorList>
            <person name="Dahlstrom K.M."/>
            <person name="Newman D.K."/>
        </authorList>
    </citation>
    <scope>NUCLEOTIDE SEQUENCE [LARGE SCALE GENOMIC DNA]</scope>
    <source>
        <strain evidence="3 4">Pe01</strain>
    </source>
</reference>
<organism evidence="3 4">
    <name type="scientific">Paraburkholderia edwinii</name>
    <dbReference type="NCBI Taxonomy" id="2861782"/>
    <lineage>
        <taxon>Bacteria</taxon>
        <taxon>Pseudomonadati</taxon>
        <taxon>Pseudomonadota</taxon>
        <taxon>Betaproteobacteria</taxon>
        <taxon>Burkholderiales</taxon>
        <taxon>Burkholderiaceae</taxon>
        <taxon>Paraburkholderia</taxon>
    </lineage>
</organism>
<dbReference type="InterPro" id="IPR021005">
    <property type="entry name" value="Znf_CGNR"/>
</dbReference>
<dbReference type="Proteomes" id="UP000826462">
    <property type="component" value="Chromosome 2"/>
</dbReference>